<sequence length="220" mass="23334">MKKFVLGVICGVACMAVTAANASDAIQTSRQVVVNGTKLDTPVQVTSDGTTLTSTRAIAEGLGAKVTWQEETNTVIVSGGAAPTAAEANGQEASFVSSLLHGKYSLNFEVISQQVEGHPDTTVVFSDGYVDVPENTDQQKLFLLLLVDQMGGISSSTIEFWSNKELAQAYVTGNYQVDGIEGWSGLNARFGLLTKAGGKRSLSHILSVHERDSVNVGMYK</sequence>
<evidence type="ECO:0000259" key="2">
    <source>
        <dbReference type="Pfam" id="PF07833"/>
    </source>
</evidence>
<reference evidence="3" key="1">
    <citation type="submission" date="2022-02" db="EMBL/GenBank/DDBJ databases">
        <title>Paenibacillus sp. MBLB1832 Whole Genome Shotgun Sequencing.</title>
        <authorList>
            <person name="Hwang C.Y."/>
            <person name="Cho E.-S."/>
            <person name="Seo M.-J."/>
        </authorList>
    </citation>
    <scope>NUCLEOTIDE SEQUENCE</scope>
    <source>
        <strain evidence="3">MBLB1832</strain>
    </source>
</reference>
<evidence type="ECO:0000256" key="1">
    <source>
        <dbReference type="SAM" id="SignalP"/>
    </source>
</evidence>
<dbReference type="AlphaFoldDB" id="A0AA96RKM7"/>
<name>A0AA96RKM7_9BACL</name>
<gene>
    <name evidence="3" type="ORF">MJB10_26190</name>
</gene>
<evidence type="ECO:0000313" key="4">
    <source>
        <dbReference type="Proteomes" id="UP001304650"/>
    </source>
</evidence>
<keyword evidence="1" id="KW-0732">Signal</keyword>
<dbReference type="RefSeq" id="WP_314800151.1">
    <property type="nucleotide sequence ID" value="NZ_CP130319.1"/>
</dbReference>
<keyword evidence="4" id="KW-1185">Reference proteome</keyword>
<dbReference type="Pfam" id="PF07833">
    <property type="entry name" value="Cu_amine_oxidN1"/>
    <property type="match status" value="1"/>
</dbReference>
<organism evidence="3 4">
    <name type="scientific">Paenibacillus roseopurpureus</name>
    <dbReference type="NCBI Taxonomy" id="2918901"/>
    <lineage>
        <taxon>Bacteria</taxon>
        <taxon>Bacillati</taxon>
        <taxon>Bacillota</taxon>
        <taxon>Bacilli</taxon>
        <taxon>Bacillales</taxon>
        <taxon>Paenibacillaceae</taxon>
        <taxon>Paenibacillus</taxon>
    </lineage>
</organism>
<dbReference type="EMBL" id="CP130319">
    <property type="protein sequence ID" value="WNR44509.1"/>
    <property type="molecule type" value="Genomic_DNA"/>
</dbReference>
<dbReference type="InterPro" id="IPR012854">
    <property type="entry name" value="Cu_amine_oxidase-like_N"/>
</dbReference>
<feature type="signal peptide" evidence="1">
    <location>
        <begin position="1"/>
        <end position="22"/>
    </location>
</feature>
<accession>A0AA96RKM7</accession>
<feature type="domain" description="Copper amine oxidase-like N-terminal" evidence="2">
    <location>
        <begin position="33"/>
        <end position="89"/>
    </location>
</feature>
<dbReference type="Proteomes" id="UP001304650">
    <property type="component" value="Chromosome"/>
</dbReference>
<proteinExistence type="predicted"/>
<evidence type="ECO:0000313" key="3">
    <source>
        <dbReference type="EMBL" id="WNR44509.1"/>
    </source>
</evidence>
<feature type="chain" id="PRO_5041679133" evidence="1">
    <location>
        <begin position="23"/>
        <end position="220"/>
    </location>
</feature>
<protein>
    <submittedName>
        <fullName evidence="3">Stalk domain-containing protein</fullName>
    </submittedName>
</protein>
<dbReference type="KEGG" id="proo:MJB10_26190"/>